<dbReference type="eggNOG" id="COG3173">
    <property type="taxonomic scope" value="Bacteria"/>
</dbReference>
<dbReference type="Gene3D" id="3.90.1200.10">
    <property type="match status" value="1"/>
</dbReference>
<dbReference type="HOGENOM" id="CLU_007526_0_0_11"/>
<dbReference type="Gene3D" id="3.30.200.20">
    <property type="entry name" value="Phosphorylase Kinase, domain 1"/>
    <property type="match status" value="1"/>
</dbReference>
<comment type="caution">
    <text evidence="2">The sequence shown here is derived from an EMBL/GenBank/DDBJ whole genome shotgun (WGS) entry which is preliminary data.</text>
</comment>
<keyword evidence="3" id="KW-1185">Reference proteome</keyword>
<dbReference type="EMBL" id="ADNV01000116">
    <property type="protein sequence ID" value="EFG78496.1"/>
    <property type="molecule type" value="Genomic_DNA"/>
</dbReference>
<evidence type="ECO:0000313" key="3">
    <source>
        <dbReference type="Proteomes" id="UP000003653"/>
    </source>
</evidence>
<dbReference type="InterPro" id="IPR051678">
    <property type="entry name" value="AGP_Transferase"/>
</dbReference>
<gene>
    <name evidence="2" type="ORF">HMPREF0591_1604</name>
</gene>
<dbReference type="AlphaFoldDB" id="D5P610"/>
<dbReference type="PANTHER" id="PTHR21310">
    <property type="entry name" value="AMINOGLYCOSIDE PHOSPHOTRANSFERASE-RELATED-RELATED"/>
    <property type="match status" value="1"/>
</dbReference>
<organism evidence="2 3">
    <name type="scientific">Mycobacterium parascrofulaceum ATCC BAA-614</name>
    <dbReference type="NCBI Taxonomy" id="525368"/>
    <lineage>
        <taxon>Bacteria</taxon>
        <taxon>Bacillati</taxon>
        <taxon>Actinomycetota</taxon>
        <taxon>Actinomycetes</taxon>
        <taxon>Mycobacteriales</taxon>
        <taxon>Mycobacteriaceae</taxon>
        <taxon>Mycobacterium</taxon>
        <taxon>Mycobacterium simiae complex</taxon>
    </lineage>
</organism>
<sequence>MGRRRLPRSIAQKPRVLAEWLTARGEPVTAPLTAVRITSGRINMSWAIADSCGRQWILRERRPGTVRDFSREAAGLSAALSQGLPVPRLVGHNDTDAPFIVTTRVAGHTLHTEEDARGLTSTQRRQVGFTVVAALARIHRVDPATTGLPRFFTGYIDRQLSAMTDVWTLSGSDGLHDSSWRALRARLIDRRPRREGRLTLIHGDFRLANLVLQEESLTAIVDWDWCTAGHPLADLAWLLVNWPSSTETGAFPPSPVRAGGFPARGEIISAYGEMTNRALHDLPYYRALAQWRAAALLQAELGRQRAHGLDEKTPLLDVDAVDDAIADLLIGASNFLRSPR</sequence>
<reference evidence="2 3" key="1">
    <citation type="submission" date="2010-04" db="EMBL/GenBank/DDBJ databases">
        <authorList>
            <person name="Muzny D."/>
            <person name="Qin X."/>
            <person name="Deng J."/>
            <person name="Jiang H."/>
            <person name="Liu Y."/>
            <person name="Qu J."/>
            <person name="Song X.-Z."/>
            <person name="Zhang L."/>
            <person name="Thornton R."/>
            <person name="Coyle M."/>
            <person name="Francisco L."/>
            <person name="Jackson L."/>
            <person name="Javaid M."/>
            <person name="Korchina V."/>
            <person name="Kovar C."/>
            <person name="Mata R."/>
            <person name="Mathew T."/>
            <person name="Ngo R."/>
            <person name="Nguyen L."/>
            <person name="Nguyen N."/>
            <person name="Okwuonu G."/>
            <person name="Ongeri F."/>
            <person name="Pham C."/>
            <person name="Simmons D."/>
            <person name="Wilczek-Boney K."/>
            <person name="Hale W."/>
            <person name="Jakkamsetti A."/>
            <person name="Pham P."/>
            <person name="Ruth R."/>
            <person name="San Lucas F."/>
            <person name="Warren J."/>
            <person name="Zhang J."/>
            <person name="Zhao Z."/>
            <person name="Zhou C."/>
            <person name="Zhu D."/>
            <person name="Lee S."/>
            <person name="Bess C."/>
            <person name="Blankenburg K."/>
            <person name="Forbes L."/>
            <person name="Fu Q."/>
            <person name="Gubbala S."/>
            <person name="Hirani K."/>
            <person name="Jayaseelan J.C."/>
            <person name="Lara F."/>
            <person name="Munidasa M."/>
            <person name="Palculict T."/>
            <person name="Patil S."/>
            <person name="Pu L.-L."/>
            <person name="Saada N."/>
            <person name="Tang L."/>
            <person name="Weissenberger G."/>
            <person name="Zhu Y."/>
            <person name="Hemphill L."/>
            <person name="Shang Y."/>
            <person name="Youmans B."/>
            <person name="Ayvaz T."/>
            <person name="Ross M."/>
            <person name="Santibanez J."/>
            <person name="Aqrawi P."/>
            <person name="Gross S."/>
            <person name="Joshi V."/>
            <person name="Fowler G."/>
            <person name="Nazareth L."/>
            <person name="Reid J."/>
            <person name="Worley K."/>
            <person name="Petrosino J."/>
            <person name="Highlander S."/>
            <person name="Gibbs R."/>
        </authorList>
    </citation>
    <scope>NUCLEOTIDE SEQUENCE [LARGE SCALE GENOMIC DNA]</scope>
    <source>
        <strain evidence="2 3">ATCC BAA-614</strain>
    </source>
</reference>
<dbReference type="SUPFAM" id="SSF56112">
    <property type="entry name" value="Protein kinase-like (PK-like)"/>
    <property type="match status" value="1"/>
</dbReference>
<dbReference type="CDD" id="cd05154">
    <property type="entry name" value="ACAD10_11_N-like"/>
    <property type="match status" value="1"/>
</dbReference>
<evidence type="ECO:0000259" key="1">
    <source>
        <dbReference type="Pfam" id="PF01636"/>
    </source>
</evidence>
<dbReference type="PANTHER" id="PTHR21310:SF40">
    <property type="entry name" value="AMINOGLYCOSIDE PHOSPHOTRANSFERASE DOMAIN-CONTAINING PROTEIN-RELATED"/>
    <property type="match status" value="1"/>
</dbReference>
<dbReference type="InterPro" id="IPR002575">
    <property type="entry name" value="Aminoglycoside_PTrfase"/>
</dbReference>
<dbReference type="InterPro" id="IPR011009">
    <property type="entry name" value="Kinase-like_dom_sf"/>
</dbReference>
<name>D5P610_9MYCO</name>
<dbReference type="GO" id="GO:0016740">
    <property type="term" value="F:transferase activity"/>
    <property type="evidence" value="ECO:0007669"/>
    <property type="project" value="UniProtKB-KW"/>
</dbReference>
<feature type="domain" description="Aminoglycoside phosphotransferase" evidence="1">
    <location>
        <begin position="34"/>
        <end position="245"/>
    </location>
</feature>
<protein>
    <submittedName>
        <fullName evidence="2">Phosphotransferase enzyme family</fullName>
    </submittedName>
</protein>
<keyword evidence="2" id="KW-0808">Transferase</keyword>
<accession>D5P610</accession>
<dbReference type="Pfam" id="PF01636">
    <property type="entry name" value="APH"/>
    <property type="match status" value="1"/>
</dbReference>
<proteinExistence type="predicted"/>
<dbReference type="InterPro" id="IPR041726">
    <property type="entry name" value="ACAD10_11_N"/>
</dbReference>
<dbReference type="Proteomes" id="UP000003653">
    <property type="component" value="Unassembled WGS sequence"/>
</dbReference>
<evidence type="ECO:0000313" key="2">
    <source>
        <dbReference type="EMBL" id="EFG78496.1"/>
    </source>
</evidence>